<sequence length="418" mass="47129">MNINNKDLKSNKKIIVLGGDGFCGWPTSLHLSNLGHEVVIIDNLSRRNIDNELEAESLTPIQPMGTRLRAWEEITEKKIGFYNIDIAENYDDVLQVIQDVQPDVIVHFAEQRSAPYSMKTPKHKRYTVNNNINATHNVLCAIVESGLDIHLVHLGTMGVYGYGTAGMKIPEGYLDVEVQTEAGDWVGQQILYPTNPGSVYHMTKSQDQLLFQYYNKNDNVRITDLHQGIVWGTNTRETKLDERLINRFDYDGDYGTVLNRFLMQAAVGHPITVHGTGGQTRAFIHIQDTVRCVQLAIENPPTREEKVMIFNQMTETHRVNNLAKRVSELADAEIAYVSNPRKEAAENDLHVKNDLFLSKGLEPITLDEGLLQEVTNIAKKYVDRVDYSKIPAKSTWTKEQKPGTIDQTTKNIATGKGV</sequence>
<dbReference type="PANTHER" id="PTHR43000">
    <property type="entry name" value="DTDP-D-GLUCOSE 4,6-DEHYDRATASE-RELATED"/>
    <property type="match status" value="1"/>
</dbReference>
<accession>A0ABS2MW25</accession>
<evidence type="ECO:0000256" key="1">
    <source>
        <dbReference type="ARBA" id="ARBA00007637"/>
    </source>
</evidence>
<protein>
    <submittedName>
        <fullName evidence="3">UDP-sulfoquinovose synthase</fullName>
        <ecNumber evidence="3">3.13.1.1</ecNumber>
    </submittedName>
</protein>
<keyword evidence="4" id="KW-1185">Reference proteome</keyword>
<evidence type="ECO:0000259" key="2">
    <source>
        <dbReference type="Pfam" id="PF01370"/>
    </source>
</evidence>
<reference evidence="3 4" key="1">
    <citation type="submission" date="2021-01" db="EMBL/GenBank/DDBJ databases">
        <title>Genomic Encyclopedia of Type Strains, Phase IV (KMG-IV): sequencing the most valuable type-strain genomes for metagenomic binning, comparative biology and taxonomic classification.</title>
        <authorList>
            <person name="Goeker M."/>
        </authorList>
    </citation>
    <scope>NUCLEOTIDE SEQUENCE [LARGE SCALE GENOMIC DNA]</scope>
    <source>
        <strain evidence="3 4">DSM 23711</strain>
    </source>
</reference>
<name>A0ABS2MW25_9BACI</name>
<proteinExistence type="inferred from homology"/>
<comment type="similarity">
    <text evidence="1">Belongs to the NAD(P)-dependent epimerase/dehydratase family.</text>
</comment>
<feature type="domain" description="NAD-dependent epimerase/dehydratase" evidence="2">
    <location>
        <begin position="14"/>
        <end position="302"/>
    </location>
</feature>
<dbReference type="Gene3D" id="3.40.50.720">
    <property type="entry name" value="NAD(P)-binding Rossmann-like Domain"/>
    <property type="match status" value="1"/>
</dbReference>
<evidence type="ECO:0000313" key="3">
    <source>
        <dbReference type="EMBL" id="MBM7570099.1"/>
    </source>
</evidence>
<dbReference type="RefSeq" id="WP_204497532.1">
    <property type="nucleotide sequence ID" value="NZ_JAFBDR010000002.1"/>
</dbReference>
<dbReference type="InterPro" id="IPR036291">
    <property type="entry name" value="NAD(P)-bd_dom_sf"/>
</dbReference>
<dbReference type="EMBL" id="JAFBDR010000002">
    <property type="protein sequence ID" value="MBM7570099.1"/>
    <property type="molecule type" value="Genomic_DNA"/>
</dbReference>
<dbReference type="Gene3D" id="3.90.25.10">
    <property type="entry name" value="UDP-galactose 4-epimerase, domain 1"/>
    <property type="match status" value="1"/>
</dbReference>
<dbReference type="InterPro" id="IPR001509">
    <property type="entry name" value="Epimerase_deHydtase"/>
</dbReference>
<dbReference type="Proteomes" id="UP001296943">
    <property type="component" value="Unassembled WGS sequence"/>
</dbReference>
<dbReference type="Pfam" id="PF01370">
    <property type="entry name" value="Epimerase"/>
    <property type="match status" value="1"/>
</dbReference>
<keyword evidence="3" id="KW-0378">Hydrolase</keyword>
<gene>
    <name evidence="3" type="ORF">JOC48_000577</name>
</gene>
<dbReference type="EC" id="3.13.1.1" evidence="3"/>
<comment type="caution">
    <text evidence="3">The sequence shown here is derived from an EMBL/GenBank/DDBJ whole genome shotgun (WGS) entry which is preliminary data.</text>
</comment>
<evidence type="ECO:0000313" key="4">
    <source>
        <dbReference type="Proteomes" id="UP001296943"/>
    </source>
</evidence>
<dbReference type="GO" id="GO:0046507">
    <property type="term" value="F:UDPsulfoquinovose synthase activity"/>
    <property type="evidence" value="ECO:0007669"/>
    <property type="project" value="UniProtKB-EC"/>
</dbReference>
<dbReference type="SUPFAM" id="SSF51735">
    <property type="entry name" value="NAD(P)-binding Rossmann-fold domains"/>
    <property type="match status" value="1"/>
</dbReference>
<organism evidence="3 4">
    <name type="scientific">Aquibacillus albus</name>
    <dbReference type="NCBI Taxonomy" id="1168171"/>
    <lineage>
        <taxon>Bacteria</taxon>
        <taxon>Bacillati</taxon>
        <taxon>Bacillota</taxon>
        <taxon>Bacilli</taxon>
        <taxon>Bacillales</taxon>
        <taxon>Bacillaceae</taxon>
        <taxon>Aquibacillus</taxon>
    </lineage>
</organism>